<dbReference type="NCBIfam" id="TIGR00481">
    <property type="entry name" value="YbhB/YbcL family Raf kinase inhibitor-like protein"/>
    <property type="match status" value="1"/>
</dbReference>
<dbReference type="RefSeq" id="WP_198025149.1">
    <property type="nucleotide sequence ID" value="NZ_APNK01000013.1"/>
</dbReference>
<dbReference type="AlphaFoldDB" id="A0A084IL39"/>
<reference evidence="2 3" key="1">
    <citation type="submission" date="2013-03" db="EMBL/GenBank/DDBJ databases">
        <title>Salinisphaera hydrothermalis C41B8 Genome Sequencing.</title>
        <authorList>
            <person name="Li C."/>
            <person name="Lai Q."/>
            <person name="Shao Z."/>
        </authorList>
    </citation>
    <scope>NUCLEOTIDE SEQUENCE [LARGE SCALE GENOMIC DNA]</scope>
    <source>
        <strain evidence="2 3">C41B8</strain>
    </source>
</reference>
<organism evidence="2 3">
    <name type="scientific">Salinisphaera hydrothermalis (strain C41B8)</name>
    <dbReference type="NCBI Taxonomy" id="1304275"/>
    <lineage>
        <taxon>Bacteria</taxon>
        <taxon>Pseudomonadati</taxon>
        <taxon>Pseudomonadota</taxon>
        <taxon>Gammaproteobacteria</taxon>
        <taxon>Salinisphaerales</taxon>
        <taxon>Salinisphaeraceae</taxon>
        <taxon>Salinisphaera</taxon>
    </lineage>
</organism>
<feature type="signal peptide" evidence="1">
    <location>
        <begin position="1"/>
        <end position="27"/>
    </location>
</feature>
<dbReference type="InterPro" id="IPR008914">
    <property type="entry name" value="PEBP"/>
</dbReference>
<dbReference type="EMBL" id="APNK01000013">
    <property type="protein sequence ID" value="KEZ77423.1"/>
    <property type="molecule type" value="Genomic_DNA"/>
</dbReference>
<dbReference type="eggNOG" id="COG1881">
    <property type="taxonomic scope" value="Bacteria"/>
</dbReference>
<dbReference type="CDD" id="cd00865">
    <property type="entry name" value="PEBP_bact_arch"/>
    <property type="match status" value="1"/>
</dbReference>
<accession>A0A084IL39</accession>
<evidence type="ECO:0000313" key="2">
    <source>
        <dbReference type="EMBL" id="KEZ77423.1"/>
    </source>
</evidence>
<proteinExistence type="predicted"/>
<dbReference type="SUPFAM" id="SSF49777">
    <property type="entry name" value="PEBP-like"/>
    <property type="match status" value="1"/>
</dbReference>
<comment type="caution">
    <text evidence="2">The sequence shown here is derived from an EMBL/GenBank/DDBJ whole genome shotgun (WGS) entry which is preliminary data.</text>
</comment>
<dbReference type="InterPro" id="IPR036610">
    <property type="entry name" value="PEBP-like_sf"/>
</dbReference>
<dbReference type="Proteomes" id="UP000028302">
    <property type="component" value="Unassembled WGS sequence"/>
</dbReference>
<keyword evidence="1" id="KW-0732">Signal</keyword>
<dbReference type="InterPro" id="IPR005247">
    <property type="entry name" value="YbhB_YbcL/LppC-like"/>
</dbReference>
<dbReference type="Gene3D" id="3.90.280.10">
    <property type="entry name" value="PEBP-like"/>
    <property type="match status" value="1"/>
</dbReference>
<name>A0A084IL39_SALHC</name>
<evidence type="ECO:0000313" key="3">
    <source>
        <dbReference type="Proteomes" id="UP000028302"/>
    </source>
</evidence>
<dbReference type="Pfam" id="PF01161">
    <property type="entry name" value="PBP"/>
    <property type="match status" value="1"/>
</dbReference>
<keyword evidence="3" id="KW-1185">Reference proteome</keyword>
<evidence type="ECO:0000256" key="1">
    <source>
        <dbReference type="SAM" id="SignalP"/>
    </source>
</evidence>
<dbReference type="PANTHER" id="PTHR30289">
    <property type="entry name" value="UNCHARACTERIZED PROTEIN YBCL-RELATED"/>
    <property type="match status" value="1"/>
</dbReference>
<feature type="chain" id="PRO_5001776559" evidence="1">
    <location>
        <begin position="28"/>
        <end position="180"/>
    </location>
</feature>
<gene>
    <name evidence="2" type="ORF">C41B8_10353</name>
</gene>
<sequence length="180" mass="19154">MSRRSKMKWIGSCLAMVAALWLASASAAGLSIQSSAFKNGQPIPKRFSCSGDNQSPPLTFAGVPRNAKSLALIVDDPDAPSGLFTHWVLYNMAPDLVVLAPGASDQPLPGPAVTAKNSTHHANYHGMCPPPGDGIHHYHFKLFALDTRLPSDLANRAALVKAMKGHVIAHAQIVGTFKRP</sequence>
<dbReference type="STRING" id="1304275.C41B8_10353"/>
<dbReference type="PANTHER" id="PTHR30289:SF1">
    <property type="entry name" value="PEBP (PHOSPHATIDYLETHANOLAMINE-BINDING PROTEIN) FAMILY PROTEIN"/>
    <property type="match status" value="1"/>
</dbReference>
<protein>
    <submittedName>
        <fullName evidence="2">PEBP family protein</fullName>
    </submittedName>
</protein>